<dbReference type="InterPro" id="IPR036388">
    <property type="entry name" value="WH-like_DNA-bd_sf"/>
</dbReference>
<dbReference type="PANTHER" id="PTHR33164:SF5">
    <property type="entry name" value="ORGANIC HYDROPEROXIDE RESISTANCE TRANSCRIPTIONAL REGULATOR"/>
    <property type="match status" value="1"/>
</dbReference>
<evidence type="ECO:0000256" key="1">
    <source>
        <dbReference type="ARBA" id="ARBA00004496"/>
    </source>
</evidence>
<dbReference type="GO" id="GO:0003677">
    <property type="term" value="F:DNA binding"/>
    <property type="evidence" value="ECO:0007669"/>
    <property type="project" value="UniProtKB-KW"/>
</dbReference>
<proteinExistence type="predicted"/>
<keyword evidence="9" id="KW-1185">Reference proteome</keyword>
<dbReference type="PANTHER" id="PTHR33164">
    <property type="entry name" value="TRANSCRIPTIONAL REGULATOR, MARR FAMILY"/>
    <property type="match status" value="1"/>
</dbReference>
<evidence type="ECO:0000313" key="9">
    <source>
        <dbReference type="Proteomes" id="UP000664417"/>
    </source>
</evidence>
<dbReference type="AlphaFoldDB" id="A0A8J7QDY4"/>
<accession>A0A8J7QDY4</accession>
<dbReference type="GO" id="GO:0006950">
    <property type="term" value="P:response to stress"/>
    <property type="evidence" value="ECO:0007669"/>
    <property type="project" value="TreeGrafter"/>
</dbReference>
<evidence type="ECO:0000256" key="4">
    <source>
        <dbReference type="ARBA" id="ARBA00023125"/>
    </source>
</evidence>
<evidence type="ECO:0000256" key="3">
    <source>
        <dbReference type="ARBA" id="ARBA00023015"/>
    </source>
</evidence>
<dbReference type="EMBL" id="JAFREP010000002">
    <property type="protein sequence ID" value="MBO1317333.1"/>
    <property type="molecule type" value="Genomic_DNA"/>
</dbReference>
<keyword evidence="3" id="KW-0805">Transcription regulation</keyword>
<sequence length="158" mass="18092">MSRPESPELLRLDRQLCFPLYAAARLTQRLYKPYLEPLGLTYPQYIVLMILWEEGPCSVRRINERALLQTNTTTPLLKRMAQMGLVERKRAQHDERVVMIHLTEAGWALRSQCACIPGRLLDTVDVPGEDLVALKQQLDHLVVRLEKAVAAGGRPEHR</sequence>
<dbReference type="InterPro" id="IPR039422">
    <property type="entry name" value="MarR/SlyA-like"/>
</dbReference>
<dbReference type="PROSITE" id="PS50995">
    <property type="entry name" value="HTH_MARR_2"/>
    <property type="match status" value="1"/>
</dbReference>
<dbReference type="Pfam" id="PF22381">
    <property type="entry name" value="Staph_reg_Sar_Rot"/>
    <property type="match status" value="1"/>
</dbReference>
<comment type="caution">
    <text evidence="7">The sequence shown here is derived from an EMBL/GenBank/DDBJ whole genome shotgun (WGS) entry which is preliminary data.</text>
</comment>
<keyword evidence="4" id="KW-0238">DNA-binding</keyword>
<organism evidence="7 9">
    <name type="scientific">Acanthopleuribacter pedis</name>
    <dbReference type="NCBI Taxonomy" id="442870"/>
    <lineage>
        <taxon>Bacteria</taxon>
        <taxon>Pseudomonadati</taxon>
        <taxon>Acidobacteriota</taxon>
        <taxon>Holophagae</taxon>
        <taxon>Acanthopleuribacterales</taxon>
        <taxon>Acanthopleuribacteraceae</taxon>
        <taxon>Acanthopleuribacter</taxon>
    </lineage>
</organism>
<keyword evidence="2" id="KW-0963">Cytoplasm</keyword>
<dbReference type="SMART" id="SM00347">
    <property type="entry name" value="HTH_MARR"/>
    <property type="match status" value="1"/>
</dbReference>
<feature type="domain" description="HTH marR-type" evidence="6">
    <location>
        <begin position="13"/>
        <end position="147"/>
    </location>
</feature>
<dbReference type="InterPro" id="IPR000835">
    <property type="entry name" value="HTH_MarR-typ"/>
</dbReference>
<gene>
    <name evidence="7" type="ORF">J3U88_02590</name>
    <name evidence="8" type="ORF">J3U88_09230</name>
</gene>
<dbReference type="GO" id="GO:0003700">
    <property type="term" value="F:DNA-binding transcription factor activity"/>
    <property type="evidence" value="ECO:0007669"/>
    <property type="project" value="InterPro"/>
</dbReference>
<dbReference type="GO" id="GO:0005737">
    <property type="term" value="C:cytoplasm"/>
    <property type="evidence" value="ECO:0007669"/>
    <property type="project" value="UniProtKB-SubCell"/>
</dbReference>
<evidence type="ECO:0000259" key="6">
    <source>
        <dbReference type="PROSITE" id="PS50995"/>
    </source>
</evidence>
<dbReference type="RefSeq" id="WP_207856570.1">
    <property type="nucleotide sequence ID" value="NZ_JAFREP010000002.1"/>
</dbReference>
<dbReference type="Gene3D" id="1.10.10.10">
    <property type="entry name" value="Winged helix-like DNA-binding domain superfamily/Winged helix DNA-binding domain"/>
    <property type="match status" value="1"/>
</dbReference>
<evidence type="ECO:0000313" key="8">
    <source>
        <dbReference type="EMBL" id="MBO1318640.1"/>
    </source>
</evidence>
<reference evidence="7" key="1">
    <citation type="submission" date="2021-03" db="EMBL/GenBank/DDBJ databases">
        <authorList>
            <person name="Wang G."/>
        </authorList>
    </citation>
    <scope>NUCLEOTIDE SEQUENCE</scope>
    <source>
        <strain evidence="7">KCTC 12899</strain>
    </source>
</reference>
<dbReference type="FunFam" id="1.10.10.10:FF:000163">
    <property type="entry name" value="MarR family transcriptional regulator"/>
    <property type="match status" value="1"/>
</dbReference>
<comment type="subcellular location">
    <subcellularLocation>
        <location evidence="1">Cytoplasm</location>
    </subcellularLocation>
</comment>
<protein>
    <submittedName>
        <fullName evidence="7">MarR family transcriptional regulator</fullName>
    </submittedName>
</protein>
<dbReference type="InterPro" id="IPR036390">
    <property type="entry name" value="WH_DNA-bd_sf"/>
</dbReference>
<evidence type="ECO:0000256" key="5">
    <source>
        <dbReference type="ARBA" id="ARBA00023163"/>
    </source>
</evidence>
<dbReference type="Proteomes" id="UP000664417">
    <property type="component" value="Unassembled WGS sequence"/>
</dbReference>
<keyword evidence="5" id="KW-0804">Transcription</keyword>
<name>A0A8J7QDY4_9BACT</name>
<evidence type="ECO:0000256" key="2">
    <source>
        <dbReference type="ARBA" id="ARBA00022490"/>
    </source>
</evidence>
<dbReference type="SUPFAM" id="SSF46785">
    <property type="entry name" value="Winged helix' DNA-binding domain"/>
    <property type="match status" value="1"/>
</dbReference>
<dbReference type="InterPro" id="IPR055166">
    <property type="entry name" value="Transc_reg_Sar_Rot_HTH"/>
</dbReference>
<dbReference type="EMBL" id="JAFREP010000006">
    <property type="protein sequence ID" value="MBO1318640.1"/>
    <property type="molecule type" value="Genomic_DNA"/>
</dbReference>
<evidence type="ECO:0000313" key="7">
    <source>
        <dbReference type="EMBL" id="MBO1317333.1"/>
    </source>
</evidence>